<dbReference type="Proteomes" id="UP000033860">
    <property type="component" value="Unassembled WGS sequence"/>
</dbReference>
<name>A0A0G1U778_9BACT</name>
<evidence type="ECO:0000313" key="1">
    <source>
        <dbReference type="EMBL" id="KKU62053.1"/>
    </source>
</evidence>
<evidence type="ECO:0000313" key="2">
    <source>
        <dbReference type="Proteomes" id="UP000033860"/>
    </source>
</evidence>
<dbReference type="EMBL" id="LCNT01000001">
    <property type="protein sequence ID" value="KKU62053.1"/>
    <property type="molecule type" value="Genomic_DNA"/>
</dbReference>
<comment type="caution">
    <text evidence="1">The sequence shown here is derived from an EMBL/GenBank/DDBJ whole genome shotgun (WGS) entry which is preliminary data.</text>
</comment>
<organism evidence="1 2">
    <name type="scientific">Candidatus Beckwithbacteria bacterium GW2011_GWB1_47_15</name>
    <dbReference type="NCBI Taxonomy" id="1618371"/>
    <lineage>
        <taxon>Bacteria</taxon>
        <taxon>Candidatus Beckwithiibacteriota</taxon>
    </lineage>
</organism>
<proteinExistence type="predicted"/>
<dbReference type="AlphaFoldDB" id="A0A0G1U778"/>
<protein>
    <submittedName>
        <fullName evidence="1">Uncharacterized protein</fullName>
    </submittedName>
</protein>
<reference evidence="1 2" key="1">
    <citation type="journal article" date="2015" name="Nature">
        <title>rRNA introns, odd ribosomes, and small enigmatic genomes across a large radiation of phyla.</title>
        <authorList>
            <person name="Brown C.T."/>
            <person name="Hug L.A."/>
            <person name="Thomas B.C."/>
            <person name="Sharon I."/>
            <person name="Castelle C.J."/>
            <person name="Singh A."/>
            <person name="Wilkins M.J."/>
            <person name="Williams K.H."/>
            <person name="Banfield J.F."/>
        </authorList>
    </citation>
    <scope>NUCLEOTIDE SEQUENCE [LARGE SCALE GENOMIC DNA]</scope>
</reference>
<gene>
    <name evidence="1" type="ORF">UX85_C0001G0267</name>
</gene>
<accession>A0A0G1U778</accession>
<sequence>MADVKPLNLDTDAATEMPEAKKAKPIMPGQKLAVKKVGGVVLGLVLLGVASGYGLSRVTSETGGIGGAGLKRTVEESEITQGTMVGVKDEKAFRDTAEGALVAGGIDGEGSHHLEREGGESQNVYLTSSIIDLDQFVGRKVKVWGETFDARKAGWLMDVGRLEVLE</sequence>